<evidence type="ECO:0000313" key="10">
    <source>
        <dbReference type="Proteomes" id="UP000292003"/>
    </source>
</evidence>
<evidence type="ECO:0000256" key="1">
    <source>
        <dbReference type="ARBA" id="ARBA00004651"/>
    </source>
</evidence>
<dbReference type="GO" id="GO:0005886">
    <property type="term" value="C:plasma membrane"/>
    <property type="evidence" value="ECO:0007669"/>
    <property type="project" value="UniProtKB-SubCell"/>
</dbReference>
<dbReference type="PANTHER" id="PTHR30353:SF0">
    <property type="entry name" value="TRANSMEMBRANE PROTEIN"/>
    <property type="match status" value="1"/>
</dbReference>
<evidence type="ECO:0000256" key="6">
    <source>
        <dbReference type="ARBA" id="ARBA00023136"/>
    </source>
</evidence>
<comment type="caution">
    <text evidence="9">The sequence shown here is derived from an EMBL/GenBank/DDBJ whole genome shotgun (WGS) entry which is preliminary data.</text>
</comment>
<keyword evidence="6 7" id="KW-0472">Membrane</keyword>
<evidence type="ECO:0000256" key="4">
    <source>
        <dbReference type="ARBA" id="ARBA00022692"/>
    </source>
</evidence>
<evidence type="ECO:0000313" key="9">
    <source>
        <dbReference type="EMBL" id="RZQ65461.1"/>
    </source>
</evidence>
<dbReference type="Pfam" id="PF09335">
    <property type="entry name" value="VTT_dom"/>
    <property type="match status" value="1"/>
</dbReference>
<dbReference type="Proteomes" id="UP000292003">
    <property type="component" value="Unassembled WGS sequence"/>
</dbReference>
<evidence type="ECO:0000256" key="5">
    <source>
        <dbReference type="ARBA" id="ARBA00022989"/>
    </source>
</evidence>
<feature type="transmembrane region" description="Helical" evidence="7">
    <location>
        <begin position="149"/>
        <end position="172"/>
    </location>
</feature>
<accession>A0A4Q7JC88</accession>
<dbReference type="AlphaFoldDB" id="A0A4Q7JC88"/>
<evidence type="ECO:0000256" key="7">
    <source>
        <dbReference type="RuleBase" id="RU367016"/>
    </source>
</evidence>
<comment type="subcellular location">
    <subcellularLocation>
        <location evidence="1 7">Cell membrane</location>
        <topology evidence="1 7">Multi-pass membrane protein</topology>
    </subcellularLocation>
</comment>
<dbReference type="InterPro" id="IPR032816">
    <property type="entry name" value="VTT_dom"/>
</dbReference>
<feature type="transmembrane region" description="Helical" evidence="7">
    <location>
        <begin position="184"/>
        <end position="202"/>
    </location>
</feature>
<keyword evidence="4 7" id="KW-0812">Transmembrane</keyword>
<reference evidence="9 10" key="1">
    <citation type="submission" date="2019-02" db="EMBL/GenBank/DDBJ databases">
        <title>Draft genome sequence of Amycolatopsis sp. 8-3EHSu isolated from roots of Suaeda maritima.</title>
        <authorList>
            <person name="Duangmal K."/>
            <person name="Chantavorakit T."/>
        </authorList>
    </citation>
    <scope>NUCLEOTIDE SEQUENCE [LARGE SCALE GENOMIC DNA]</scope>
    <source>
        <strain evidence="9 10">8-3EHSu</strain>
    </source>
</reference>
<dbReference type="EMBL" id="SFCC01000002">
    <property type="protein sequence ID" value="RZQ65461.1"/>
    <property type="molecule type" value="Genomic_DNA"/>
</dbReference>
<gene>
    <name evidence="9" type="ORF">EWH70_04835</name>
</gene>
<sequence>MQAQGGGGFGLDWLETAGPVLVWVIVLSFIFIECALIFGLFLPGDSLLFAAGVVLAQHHEELNAWLLSGAALIVAVVGNQVGYYIGRGTGTKFIARRGGRVLNRRNLDRARSFLDRKGFFAIVAARWIPWIRTLAPLIAGAVRMDPKRFMLATTAGGILWVPTLVLLGYYGAGLLDQIPWVKTAVVWISIAFFVLGTAYGVWRYRQEMRRPIDEDTEATQSS</sequence>
<dbReference type="PANTHER" id="PTHR30353">
    <property type="entry name" value="INNER MEMBRANE PROTEIN DEDA-RELATED"/>
    <property type="match status" value="1"/>
</dbReference>
<proteinExistence type="inferred from homology"/>
<dbReference type="InterPro" id="IPR032818">
    <property type="entry name" value="DedA-like"/>
</dbReference>
<feature type="transmembrane region" description="Helical" evidence="7">
    <location>
        <begin position="20"/>
        <end position="42"/>
    </location>
</feature>
<evidence type="ECO:0000256" key="2">
    <source>
        <dbReference type="ARBA" id="ARBA00010792"/>
    </source>
</evidence>
<comment type="similarity">
    <text evidence="2 7">Belongs to the DedA family.</text>
</comment>
<keyword evidence="5 7" id="KW-1133">Transmembrane helix</keyword>
<feature type="transmembrane region" description="Helical" evidence="7">
    <location>
        <begin position="62"/>
        <end position="85"/>
    </location>
</feature>
<evidence type="ECO:0000259" key="8">
    <source>
        <dbReference type="Pfam" id="PF09335"/>
    </source>
</evidence>
<organism evidence="9 10">
    <name type="scientific">Amycolatopsis suaedae</name>
    <dbReference type="NCBI Taxonomy" id="2510978"/>
    <lineage>
        <taxon>Bacteria</taxon>
        <taxon>Bacillati</taxon>
        <taxon>Actinomycetota</taxon>
        <taxon>Actinomycetes</taxon>
        <taxon>Pseudonocardiales</taxon>
        <taxon>Pseudonocardiaceae</taxon>
        <taxon>Amycolatopsis</taxon>
    </lineage>
</organism>
<keyword evidence="3 7" id="KW-1003">Cell membrane</keyword>
<keyword evidence="10" id="KW-1185">Reference proteome</keyword>
<dbReference type="OrthoDB" id="9813426at2"/>
<evidence type="ECO:0000256" key="3">
    <source>
        <dbReference type="ARBA" id="ARBA00022475"/>
    </source>
</evidence>
<feature type="domain" description="VTT" evidence="8">
    <location>
        <begin position="42"/>
        <end position="169"/>
    </location>
</feature>
<protein>
    <submittedName>
        <fullName evidence="9">DedA family protein</fullName>
    </submittedName>
</protein>
<name>A0A4Q7JC88_9PSEU</name>